<gene>
    <name evidence="1" type="ORF">NFI95_03025</name>
</gene>
<name>A0ABT1W3H9_9PROT</name>
<proteinExistence type="predicted"/>
<sequence>MMTTQTAEAARPAVAKPRMSYRQAARLMINKHGRNARAWALKRAAELRAEDDLEAAALWVKVGEEVAVQQAEATSAA</sequence>
<keyword evidence="2" id="KW-1185">Reference proteome</keyword>
<protein>
    <recommendedName>
        <fullName evidence="3">ANR family transcriptional regulator</fullName>
    </recommendedName>
</protein>
<organism evidence="1 2">
    <name type="scientific">Endosaccharibacter trunci</name>
    <dbReference type="NCBI Taxonomy" id="2812733"/>
    <lineage>
        <taxon>Bacteria</taxon>
        <taxon>Pseudomonadati</taxon>
        <taxon>Pseudomonadota</taxon>
        <taxon>Alphaproteobacteria</taxon>
        <taxon>Acetobacterales</taxon>
        <taxon>Acetobacteraceae</taxon>
        <taxon>Endosaccharibacter</taxon>
    </lineage>
</organism>
<dbReference type="RefSeq" id="WP_422862870.1">
    <property type="nucleotide sequence ID" value="NZ_JAMSKV010000002.1"/>
</dbReference>
<dbReference type="Proteomes" id="UP001524587">
    <property type="component" value="Unassembled WGS sequence"/>
</dbReference>
<comment type="caution">
    <text evidence="1">The sequence shown here is derived from an EMBL/GenBank/DDBJ whole genome shotgun (WGS) entry which is preliminary data.</text>
</comment>
<evidence type="ECO:0008006" key="3">
    <source>
        <dbReference type="Google" id="ProtNLM"/>
    </source>
</evidence>
<dbReference type="EMBL" id="JAMSKV010000002">
    <property type="protein sequence ID" value="MCQ8277423.1"/>
    <property type="molecule type" value="Genomic_DNA"/>
</dbReference>
<evidence type="ECO:0000313" key="1">
    <source>
        <dbReference type="EMBL" id="MCQ8277423.1"/>
    </source>
</evidence>
<reference evidence="1 2" key="1">
    <citation type="submission" date="2022-06" db="EMBL/GenBank/DDBJ databases">
        <title>Endosaccharibacter gen. nov., sp. nov., endophytic bacteria isolated from sugarcane.</title>
        <authorList>
            <person name="Pitiwittayakul N."/>
            <person name="Yukphan P."/>
            <person name="Charoenyingcharoen P."/>
            <person name="Tanasupawat S."/>
        </authorList>
    </citation>
    <scope>NUCLEOTIDE SEQUENCE [LARGE SCALE GENOMIC DNA]</scope>
    <source>
        <strain evidence="1 2">KSS8</strain>
    </source>
</reference>
<accession>A0ABT1W3H9</accession>
<evidence type="ECO:0000313" key="2">
    <source>
        <dbReference type="Proteomes" id="UP001524587"/>
    </source>
</evidence>